<dbReference type="Proteomes" id="UP001062846">
    <property type="component" value="Chromosome 4"/>
</dbReference>
<keyword evidence="2" id="KW-1185">Reference proteome</keyword>
<evidence type="ECO:0000313" key="1">
    <source>
        <dbReference type="EMBL" id="KAI8558219.1"/>
    </source>
</evidence>
<accession>A0ACC0NZL4</accession>
<evidence type="ECO:0000313" key="2">
    <source>
        <dbReference type="Proteomes" id="UP001062846"/>
    </source>
</evidence>
<protein>
    <submittedName>
        <fullName evidence="1">Uncharacterized protein</fullName>
    </submittedName>
</protein>
<name>A0ACC0NZL4_RHOML</name>
<comment type="caution">
    <text evidence="1">The sequence shown here is derived from an EMBL/GenBank/DDBJ whole genome shotgun (WGS) entry which is preliminary data.</text>
</comment>
<organism evidence="1 2">
    <name type="scientific">Rhododendron molle</name>
    <name type="common">Chinese azalea</name>
    <name type="synonym">Azalea mollis</name>
    <dbReference type="NCBI Taxonomy" id="49168"/>
    <lineage>
        <taxon>Eukaryota</taxon>
        <taxon>Viridiplantae</taxon>
        <taxon>Streptophyta</taxon>
        <taxon>Embryophyta</taxon>
        <taxon>Tracheophyta</taxon>
        <taxon>Spermatophyta</taxon>
        <taxon>Magnoliopsida</taxon>
        <taxon>eudicotyledons</taxon>
        <taxon>Gunneridae</taxon>
        <taxon>Pentapetalae</taxon>
        <taxon>asterids</taxon>
        <taxon>Ericales</taxon>
        <taxon>Ericaceae</taxon>
        <taxon>Ericoideae</taxon>
        <taxon>Rhodoreae</taxon>
        <taxon>Rhododendron</taxon>
    </lineage>
</organism>
<proteinExistence type="predicted"/>
<reference evidence="1" key="1">
    <citation type="submission" date="2022-02" db="EMBL/GenBank/DDBJ databases">
        <title>Plant Genome Project.</title>
        <authorList>
            <person name="Zhang R.-G."/>
        </authorList>
    </citation>
    <scope>NUCLEOTIDE SEQUENCE</scope>
    <source>
        <strain evidence="1">AT1</strain>
    </source>
</reference>
<sequence length="1044" mass="114499">MLQIKAHARHTASSLNVASNETDFRALLVFKSTILPEYRQALSSWNESLHFCHWQGVKCGRRHERVTVVDLASRGLTGSLSPYIGNLSFLRELNLFNNTLTGEIPIELGNLFRLQKLNLGVNSIEGKIPSHLSRCSNLRDLRVGKNKLVGGFPKELAYSMPRLISLYVNDNNLTGGIPLWIGNLSSLEDFNAAGNPLEGSIPNALGQLENLRALQLGSSQISGTIPPSLYNQSLLITLSVPANRIGGSLPPTFGFKFPHLQLLQLQHNQFDGPIPLSITNCSQLVQLELDHNNFSGKVRNEFGNLKNLYRINLGYNNFVTKGSNGLAFLSSLTNCSHLGVVILENGQFRGVLPDSVGNLSVSYLALGLNQLYGSIPSTIGNLVNIGTLAMNNNQFTGPIPDSIGYLRKLQRLSISQNSISGKIPDSIGNLSLINDLYLERNRLEGAIPSSLGNCRNLLLLTLSGNNLNGSIPRKLFTVSSLSIRLDLARNRLSGFLPPEVGNLHNLAEIDISENGLSGEIPSTLGRCNSLEYLYLGKNFFEGSIPSSMESLRGIQNLDLSNNKLSGRIPIFLEGFNLLQNLNLSFNNFKGELPMKGIFTNASAISVAGNYRICGGISDLRLPRCTTEKSRKRMSLSQTRGITVALVAITVALVLIGVIAVSSFVGVSTVSSFLICRLFKKKRKTKPTITLLKDSFSKVTYGELFKATKGFSSRNLLGFGSFGRVYKGIIDQNGKLVVVVKVFDLQTCGATRSFVAECEALRNVRHRHLVPIITSCSSIDFQGNEFKALVYEFMPNGNLDNWLHPIPKANDLEHGFVGLDLLQSVNIAIDVACALDYLHHQCERPIIHCDLKPSNILLDGDMVAHVGDFGLARFREELTSSPNTCSSTAIRGTIGYIAPEYGLGSEISASGDVYSYGILLLEMITRKRPTHEMFGADLNLHDFAKIAFLQRVMEIVDPVLLTEDRHGSIMEETLIPIVKIGLACSTESPKDRMSINTVLDELHLVKNKILKEPHAFENVVITFNTDEAKSKLEVLLANLEQTSAP</sequence>
<dbReference type="EMBL" id="CM046391">
    <property type="protein sequence ID" value="KAI8558219.1"/>
    <property type="molecule type" value="Genomic_DNA"/>
</dbReference>
<gene>
    <name evidence="1" type="ORF">RHMOL_Rhmol04G0073200</name>
</gene>